<protein>
    <submittedName>
        <fullName evidence="1">Uncharacterized protein</fullName>
    </submittedName>
</protein>
<dbReference type="RefSeq" id="WP_317516658.1">
    <property type="nucleotide sequence ID" value="NZ_JAPTHD010000003.1"/>
</dbReference>
<evidence type="ECO:0000313" key="1">
    <source>
        <dbReference type="EMBL" id="MDV5823754.1"/>
    </source>
</evidence>
<proteinExistence type="predicted"/>
<evidence type="ECO:0000313" key="2">
    <source>
        <dbReference type="Proteomes" id="UP001185984"/>
    </source>
</evidence>
<comment type="caution">
    <text evidence="1">The sequence shown here is derived from an EMBL/GenBank/DDBJ whole genome shotgun (WGS) entry which is preliminary data.</text>
</comment>
<name>A0ABU3ZW48_9SPHN</name>
<accession>A0ABU3ZW48</accession>
<organism evidence="1 2">
    <name type="scientific">Sphingobium naphthae</name>
    <dbReference type="NCBI Taxonomy" id="1886786"/>
    <lineage>
        <taxon>Bacteria</taxon>
        <taxon>Pseudomonadati</taxon>
        <taxon>Pseudomonadota</taxon>
        <taxon>Alphaproteobacteria</taxon>
        <taxon>Sphingomonadales</taxon>
        <taxon>Sphingomonadaceae</taxon>
        <taxon>Sphingobium</taxon>
    </lineage>
</organism>
<reference evidence="2" key="1">
    <citation type="journal article" date="2022" name="J Environ Chem Eng">
        <title>Biodegradation of petroleum oil using a constructed nonpathogenic and heavy metal-tolerant bacterial consortium isolated from marine sponges.</title>
        <authorList>
            <person name="Dechsakulwatana C."/>
            <person name="Rungsihiranrut A."/>
            <person name="Muangchinda C."/>
            <person name="Ningthoujam R."/>
            <person name="Klankeo P."/>
            <person name="Pinyakong O."/>
        </authorList>
    </citation>
    <scope>NUCLEOTIDE SEQUENCE [LARGE SCALE GENOMIC DNA]</scope>
    <source>
        <strain evidence="2">MO2-4</strain>
    </source>
</reference>
<dbReference type="EMBL" id="JAPTHD010000003">
    <property type="protein sequence ID" value="MDV5823754.1"/>
    <property type="molecule type" value="Genomic_DNA"/>
</dbReference>
<dbReference type="Proteomes" id="UP001185984">
    <property type="component" value="Unassembled WGS sequence"/>
</dbReference>
<gene>
    <name evidence="1" type="ORF">O0R41_09115</name>
</gene>
<keyword evidence="2" id="KW-1185">Reference proteome</keyword>
<sequence length="214" mass="23480">MTRTLTLGQLEAALAIIHDIASERRSALQARIKNFLKLGFPAGVAAGRGKAAAFDAESVMQMVFAFELVQCGLPPSTIVSVINANWRSMLPAIIFAGTPSQHRPSGKGRWPDQKLFFCVAPEAMHDLTGKSDDVDAYKGSVEVLHLNELQKRLYNSTEVRSVGSFARSIVLNVPFKVLSTMVILKGVKSEMEYSGLIEDLTISLHRHHDLHPQA</sequence>